<dbReference type="Proteomes" id="UP000001307">
    <property type="component" value="Unassembled WGS sequence"/>
</dbReference>
<dbReference type="InterPro" id="IPR036259">
    <property type="entry name" value="MFS_trans_sf"/>
</dbReference>
<dbReference type="Pfam" id="PF07690">
    <property type="entry name" value="MFS_1"/>
    <property type="match status" value="1"/>
</dbReference>
<feature type="transmembrane region" description="Helical" evidence="2">
    <location>
        <begin position="115"/>
        <end position="139"/>
    </location>
</feature>
<dbReference type="SUPFAM" id="SSF103473">
    <property type="entry name" value="MFS general substrate transporter"/>
    <property type="match status" value="1"/>
</dbReference>
<feature type="transmembrane region" description="Helical" evidence="2">
    <location>
        <begin position="330"/>
        <end position="352"/>
    </location>
</feature>
<proteinExistence type="predicted"/>
<dbReference type="PANTHER" id="PTHR11360">
    <property type="entry name" value="MONOCARBOXYLATE TRANSPORTER"/>
    <property type="match status" value="1"/>
</dbReference>
<accession>E4X2U2</accession>
<evidence type="ECO:0008006" key="5">
    <source>
        <dbReference type="Google" id="ProtNLM"/>
    </source>
</evidence>
<feature type="transmembrane region" description="Helical" evidence="2">
    <location>
        <begin position="176"/>
        <end position="200"/>
    </location>
</feature>
<feature type="transmembrane region" description="Helical" evidence="2">
    <location>
        <begin position="88"/>
        <end position="109"/>
    </location>
</feature>
<dbReference type="OrthoDB" id="10315959at2759"/>
<feature type="transmembrane region" description="Helical" evidence="2">
    <location>
        <begin position="63"/>
        <end position="81"/>
    </location>
</feature>
<keyword evidence="2" id="KW-0812">Transmembrane</keyword>
<evidence type="ECO:0000313" key="3">
    <source>
        <dbReference type="EMBL" id="CBY17945.1"/>
    </source>
</evidence>
<reference evidence="3" key="1">
    <citation type="journal article" date="2010" name="Science">
        <title>Plasticity of animal genome architecture unmasked by rapid evolution of a pelagic tunicate.</title>
        <authorList>
            <person name="Denoeud F."/>
            <person name="Henriet S."/>
            <person name="Mungpakdee S."/>
            <person name="Aury J.M."/>
            <person name="Da Silva C."/>
            <person name="Brinkmann H."/>
            <person name="Mikhaleva J."/>
            <person name="Olsen L.C."/>
            <person name="Jubin C."/>
            <person name="Canestro C."/>
            <person name="Bouquet J.M."/>
            <person name="Danks G."/>
            <person name="Poulain J."/>
            <person name="Campsteijn C."/>
            <person name="Adamski M."/>
            <person name="Cross I."/>
            <person name="Yadetie F."/>
            <person name="Muffato M."/>
            <person name="Louis A."/>
            <person name="Butcher S."/>
            <person name="Tsagkogeorga G."/>
            <person name="Konrad A."/>
            <person name="Singh S."/>
            <person name="Jensen M.F."/>
            <person name="Cong E.H."/>
            <person name="Eikeseth-Otteraa H."/>
            <person name="Noel B."/>
            <person name="Anthouard V."/>
            <person name="Porcel B.M."/>
            <person name="Kachouri-Lafond R."/>
            <person name="Nishino A."/>
            <person name="Ugolini M."/>
            <person name="Chourrout P."/>
            <person name="Nishida H."/>
            <person name="Aasland R."/>
            <person name="Huzurbazar S."/>
            <person name="Westhof E."/>
            <person name="Delsuc F."/>
            <person name="Lehrach H."/>
            <person name="Reinhardt R."/>
            <person name="Weissenbach J."/>
            <person name="Roy S.W."/>
            <person name="Artiguenave F."/>
            <person name="Postlethwait J.H."/>
            <person name="Manak J.R."/>
            <person name="Thompson E.M."/>
            <person name="Jaillon O."/>
            <person name="Du Pasquier L."/>
            <person name="Boudinot P."/>
            <person name="Liberles D.A."/>
            <person name="Volff J.N."/>
            <person name="Philippe H."/>
            <person name="Lenhard B."/>
            <person name="Roest Crollius H."/>
            <person name="Wincker P."/>
            <person name="Chourrout D."/>
        </authorList>
    </citation>
    <scope>NUCLEOTIDE SEQUENCE [LARGE SCALE GENOMIC DNA]</scope>
</reference>
<sequence length="451" mass="50615">MGHVSHRFGLSTKKDGGYSKLIVACSALLSGFTFGFSAFQNVLTASWKGSYGLPQSTASLHQRLNQTFLYFGAMFLSAFYAKLTPRQWLTLSTVFSLVGYLLIYFANWWPVENLIYSQIVMGILSGIGAGFSFGIICITPQNWLDETRNKWNPYLFIGAPIFISALVPFTSYLSTVLGWTGALLIMVGIFFHQAIVATLFHQHSSEIESQKQRAIEEKENKVPFGEKVRDFVSVLKYPGIICMIINCMVCSGFIMSAVFTEVTNIAIEMEINPKLAENLILFSAIPEVLFRPLWGELTKCFGESTLQFAWTLILLASQVAFTFAEDAWMFIIGMILFSLGLAGYSGLKYVILIDLVGGANLNKALFFDQMFDAIMTFVVPTISNLFIESMGTKKVLFIVNTFAAALTLLTSWHIHRVLKRKKENKKESKDENENNEENIVLNEKESLTKED</sequence>
<dbReference type="GO" id="GO:0022857">
    <property type="term" value="F:transmembrane transporter activity"/>
    <property type="evidence" value="ECO:0007669"/>
    <property type="project" value="InterPro"/>
</dbReference>
<feature type="transmembrane region" description="Helical" evidence="2">
    <location>
        <begin position="151"/>
        <end position="170"/>
    </location>
</feature>
<dbReference type="InterPro" id="IPR050327">
    <property type="entry name" value="Proton-linked_MCT"/>
</dbReference>
<feature type="transmembrane region" description="Helical" evidence="2">
    <location>
        <begin position="395"/>
        <end position="415"/>
    </location>
</feature>
<protein>
    <recommendedName>
        <fullName evidence="5">Major facilitator superfamily (MFS) profile domain-containing protein</fullName>
    </recommendedName>
</protein>
<feature type="transmembrane region" description="Helical" evidence="2">
    <location>
        <begin position="21"/>
        <end position="43"/>
    </location>
</feature>
<feature type="region of interest" description="Disordered" evidence="1">
    <location>
        <begin position="422"/>
        <end position="451"/>
    </location>
</feature>
<evidence type="ECO:0000256" key="1">
    <source>
        <dbReference type="SAM" id="MobiDB-lite"/>
    </source>
</evidence>
<keyword evidence="2" id="KW-0472">Membrane</keyword>
<dbReference type="AlphaFoldDB" id="E4X2U2"/>
<evidence type="ECO:0000313" key="4">
    <source>
        <dbReference type="Proteomes" id="UP000001307"/>
    </source>
</evidence>
<name>E4X2U2_OIKDI</name>
<feature type="compositionally biased region" description="Basic and acidic residues" evidence="1">
    <location>
        <begin position="442"/>
        <end position="451"/>
    </location>
</feature>
<feature type="transmembrane region" description="Helical" evidence="2">
    <location>
        <begin position="237"/>
        <end position="259"/>
    </location>
</feature>
<evidence type="ECO:0000256" key="2">
    <source>
        <dbReference type="SAM" id="Phobius"/>
    </source>
</evidence>
<dbReference type="PANTHER" id="PTHR11360:SF290">
    <property type="entry name" value="MONOCARBOXYLATE MFS PERMEASE"/>
    <property type="match status" value="1"/>
</dbReference>
<feature type="transmembrane region" description="Helical" evidence="2">
    <location>
        <begin position="364"/>
        <end position="383"/>
    </location>
</feature>
<organism evidence="3">
    <name type="scientific">Oikopleura dioica</name>
    <name type="common">Tunicate</name>
    <dbReference type="NCBI Taxonomy" id="34765"/>
    <lineage>
        <taxon>Eukaryota</taxon>
        <taxon>Metazoa</taxon>
        <taxon>Chordata</taxon>
        <taxon>Tunicata</taxon>
        <taxon>Appendicularia</taxon>
        <taxon>Copelata</taxon>
        <taxon>Oikopleuridae</taxon>
        <taxon>Oikopleura</taxon>
    </lineage>
</organism>
<dbReference type="EMBL" id="FN653023">
    <property type="protein sequence ID" value="CBY17945.1"/>
    <property type="molecule type" value="Genomic_DNA"/>
</dbReference>
<gene>
    <name evidence="3" type="ORF">GSOID_T00017574001</name>
</gene>
<dbReference type="InterPro" id="IPR011701">
    <property type="entry name" value="MFS"/>
</dbReference>
<keyword evidence="4" id="KW-1185">Reference proteome</keyword>
<keyword evidence="2" id="KW-1133">Transmembrane helix</keyword>
<dbReference type="Gene3D" id="1.20.1250.20">
    <property type="entry name" value="MFS general substrate transporter like domains"/>
    <property type="match status" value="1"/>
</dbReference>
<dbReference type="InParanoid" id="E4X2U2"/>